<gene>
    <name evidence="8 10" type="primary">ycf3</name>
</gene>
<dbReference type="HAMAP" id="MF_00439">
    <property type="entry name" value="Ycf3"/>
    <property type="match status" value="1"/>
</dbReference>
<dbReference type="PANTHER" id="PTHR44943:SF9">
    <property type="entry name" value="TPR-REPEAT-CONTAINING PROTEIN"/>
    <property type="match status" value="1"/>
</dbReference>
<feature type="repeat" description="TPR" evidence="9">
    <location>
        <begin position="35"/>
        <end position="68"/>
    </location>
</feature>
<feature type="repeat" description="TPR 1" evidence="8">
    <location>
        <begin position="35"/>
        <end position="68"/>
    </location>
</feature>
<keyword evidence="3 8" id="KW-0602">Photosynthesis</keyword>
<dbReference type="NCBIfam" id="NF002725">
    <property type="entry name" value="PRK02603.1"/>
    <property type="match status" value="1"/>
</dbReference>
<evidence type="ECO:0000256" key="3">
    <source>
        <dbReference type="ARBA" id="ARBA00022531"/>
    </source>
</evidence>
<keyword evidence="10" id="KW-0934">Plastid</keyword>
<sequence>MDQNQENDNFIDKTFSIMTDIFVKTLPLTKVEKEGFIYYRYGMNAQSKGKYGEALEYYYQALNLEEDPYDRSYILYNMGLIYASNAEFDRALEYYLQAIKLNKRLPQALNNMAIIYHFQATKASEQKNIDQSRVLFKKAAQYWKKAIALAPNNYIEAQNWLKTNAFY</sequence>
<keyword evidence="6 8" id="KW-0793">Thylakoid</keyword>
<evidence type="ECO:0000256" key="7">
    <source>
        <dbReference type="ARBA" id="ARBA00023136"/>
    </source>
</evidence>
<dbReference type="PROSITE" id="PS50293">
    <property type="entry name" value="TPR_REGION"/>
    <property type="match status" value="1"/>
</dbReference>
<dbReference type="GO" id="GO:0015979">
    <property type="term" value="P:photosynthesis"/>
    <property type="evidence" value="ECO:0007669"/>
    <property type="project" value="UniProtKB-UniRule"/>
</dbReference>
<comment type="similarity">
    <text evidence="8">Belongs to the Ycf3 family.</text>
</comment>
<dbReference type="InterPro" id="IPR051685">
    <property type="entry name" value="Ycf3/AcsC/BcsC/TPR_MFPF"/>
</dbReference>
<dbReference type="GO" id="GO:0009536">
    <property type="term" value="C:plastid"/>
    <property type="evidence" value="ECO:0007669"/>
    <property type="project" value="UniProtKB-SubCell"/>
</dbReference>
<comment type="function">
    <text evidence="8">Seems to be required for the assembly of the photosystem I complex.</text>
</comment>
<dbReference type="GeneID" id="55752495"/>
<dbReference type="InterPro" id="IPR011990">
    <property type="entry name" value="TPR-like_helical_dom_sf"/>
</dbReference>
<feature type="repeat" description="TPR" evidence="9">
    <location>
        <begin position="72"/>
        <end position="105"/>
    </location>
</feature>
<dbReference type="RefSeq" id="YP_009863815.1">
    <property type="nucleotide sequence ID" value="NC_049013.1"/>
</dbReference>
<evidence type="ECO:0000256" key="6">
    <source>
        <dbReference type="ARBA" id="ARBA00023078"/>
    </source>
</evidence>
<evidence type="ECO:0000256" key="4">
    <source>
        <dbReference type="ARBA" id="ARBA00022737"/>
    </source>
</evidence>
<dbReference type="PANTHER" id="PTHR44943">
    <property type="entry name" value="CELLULOSE SYNTHASE OPERON PROTEIN C"/>
    <property type="match status" value="1"/>
</dbReference>
<proteinExistence type="inferred from homology"/>
<evidence type="ECO:0000256" key="2">
    <source>
        <dbReference type="ARBA" id="ARBA00004474"/>
    </source>
</evidence>
<organism evidence="10">
    <name type="scientific">Pavlova sp. NIVA-4/92</name>
    <dbReference type="NCBI Taxonomy" id="2686093"/>
    <lineage>
        <taxon>Eukaryota</taxon>
        <taxon>Haptista</taxon>
        <taxon>Haptophyta</taxon>
        <taxon>Pavlovophyceae</taxon>
        <taxon>Pavlovales</taxon>
        <taxon>Pavlovaceae</taxon>
        <taxon>Pavlova</taxon>
    </lineage>
</organism>
<dbReference type="InterPro" id="IPR019734">
    <property type="entry name" value="TPR_rpt"/>
</dbReference>
<keyword evidence="4 8" id="KW-0677">Repeat</keyword>
<protein>
    <recommendedName>
        <fullName evidence="8">Photosystem I assembly protein Ycf3</fullName>
    </recommendedName>
</protein>
<evidence type="ECO:0000313" key="10">
    <source>
        <dbReference type="EMBL" id="QKE31146.1"/>
    </source>
</evidence>
<dbReference type="SUPFAM" id="SSF48452">
    <property type="entry name" value="TPR-like"/>
    <property type="match status" value="1"/>
</dbReference>
<dbReference type="PROSITE" id="PS50005">
    <property type="entry name" value="TPR"/>
    <property type="match status" value="2"/>
</dbReference>
<accession>A0A7D3Q568</accession>
<dbReference type="Gene3D" id="1.25.40.10">
    <property type="entry name" value="Tetratricopeptide repeat domain"/>
    <property type="match status" value="1"/>
</dbReference>
<feature type="repeat" description="TPR 2" evidence="8">
    <location>
        <begin position="72"/>
        <end position="105"/>
    </location>
</feature>
<keyword evidence="5 8" id="KW-0802">TPR repeat</keyword>
<dbReference type="GO" id="GO:0042651">
    <property type="term" value="C:thylakoid membrane"/>
    <property type="evidence" value="ECO:0007669"/>
    <property type="project" value="UniProtKB-UniRule"/>
</dbReference>
<name>A0A7D3Q568_9EUKA</name>
<geneLocation type="plastid" evidence="10"/>
<comment type="subcellular location">
    <subcellularLocation>
        <location evidence="8">Cellular thylakoid membrane</location>
        <topology evidence="8">Peripheral membrane protein</topology>
    </subcellularLocation>
    <subcellularLocation>
        <location evidence="1">Membrane</location>
        <topology evidence="1">Peripheral membrane protein</topology>
    </subcellularLocation>
    <subcellularLocation>
        <location evidence="2">Plastid</location>
    </subcellularLocation>
</comment>
<reference evidence="10" key="1">
    <citation type="submission" date="2020-04" db="EMBL/GenBank/DDBJ databases">
        <authorList>
            <person name="Hulatt C.J."/>
            <person name="Posewitz M.C."/>
        </authorList>
    </citation>
    <scope>NUCLEOTIDE SEQUENCE</scope>
    <source>
        <strain evidence="10">NIVA-4/92</strain>
    </source>
</reference>
<dbReference type="Pfam" id="PF13424">
    <property type="entry name" value="TPR_12"/>
    <property type="match status" value="1"/>
</dbReference>
<evidence type="ECO:0000256" key="1">
    <source>
        <dbReference type="ARBA" id="ARBA00004170"/>
    </source>
</evidence>
<feature type="repeat" description="TPR 3" evidence="8">
    <location>
        <begin position="120"/>
        <end position="153"/>
    </location>
</feature>
<dbReference type="EMBL" id="MT364382">
    <property type="protein sequence ID" value="QKE31146.1"/>
    <property type="molecule type" value="Genomic_DNA"/>
</dbReference>
<dbReference type="AlphaFoldDB" id="A0A7D3Q568"/>
<dbReference type="SMART" id="SM00028">
    <property type="entry name" value="TPR"/>
    <property type="match status" value="3"/>
</dbReference>
<evidence type="ECO:0000256" key="8">
    <source>
        <dbReference type="HAMAP-Rule" id="MF_00439"/>
    </source>
</evidence>
<keyword evidence="7 8" id="KW-0472">Membrane</keyword>
<dbReference type="InterPro" id="IPR022818">
    <property type="entry name" value="PSI_Ycf3_assembly"/>
</dbReference>
<evidence type="ECO:0000256" key="5">
    <source>
        <dbReference type="ARBA" id="ARBA00022803"/>
    </source>
</evidence>
<evidence type="ECO:0000256" key="9">
    <source>
        <dbReference type="PROSITE-ProRule" id="PRU00339"/>
    </source>
</evidence>